<dbReference type="SMART" id="SM00331">
    <property type="entry name" value="PP2C_SIG"/>
    <property type="match status" value="1"/>
</dbReference>
<dbReference type="PANTHER" id="PTHR43156">
    <property type="entry name" value="STAGE II SPORULATION PROTEIN E-RELATED"/>
    <property type="match status" value="1"/>
</dbReference>
<dbReference type="InterPro" id="IPR036457">
    <property type="entry name" value="PPM-type-like_dom_sf"/>
</dbReference>
<dbReference type="Gene3D" id="3.60.40.10">
    <property type="entry name" value="PPM-type phosphatase domain"/>
    <property type="match status" value="1"/>
</dbReference>
<dbReference type="AlphaFoldDB" id="A0A645E720"/>
<dbReference type="PANTHER" id="PTHR43156:SF9">
    <property type="entry name" value="HAMP DOMAIN-CONTAINING PROTEIN"/>
    <property type="match status" value="1"/>
</dbReference>
<dbReference type="Pfam" id="PF07228">
    <property type="entry name" value="SpoIIE"/>
    <property type="match status" value="1"/>
</dbReference>
<dbReference type="GO" id="GO:0016791">
    <property type="term" value="F:phosphatase activity"/>
    <property type="evidence" value="ECO:0007669"/>
    <property type="project" value="TreeGrafter"/>
</dbReference>
<evidence type="ECO:0000259" key="2">
    <source>
        <dbReference type="SMART" id="SM00331"/>
    </source>
</evidence>
<dbReference type="EMBL" id="VSSQ01043655">
    <property type="protein sequence ID" value="MPM97366.1"/>
    <property type="molecule type" value="Genomic_DNA"/>
</dbReference>
<name>A0A645E720_9ZZZZ</name>
<protein>
    <recommendedName>
        <fullName evidence="2">PPM-type phosphatase domain-containing protein</fullName>
    </recommendedName>
</protein>
<sequence length="285" mass="31416">MVGSLKQQMGKIVRQSTVLEQQAAALQESNCNILASLNYARKIQNNLLPSPKAFEETFTDSCVLWEPRDVVGGDIYWLKRFPAGAVLCVCDCTGHGTPGALLTMLVVSALDTIVHEEICHDPAEILWQLEQRLVNVLNVTDGERDCSDIRDGADLAILFIQPDGNIVLASAKLHVFMCDGKTADCVKGQRLSIGDGSLQSPDQIKTVRIPAREGACYYIVSDGLFEQVGGAGKVPFGYSRFKQLILEHHGRSQADITQAIWNAFETYMEGENRRDDVTLVSFRVL</sequence>
<accession>A0A645E720</accession>
<dbReference type="InterPro" id="IPR052016">
    <property type="entry name" value="Bact_Sigma-Reg"/>
</dbReference>
<evidence type="ECO:0000313" key="3">
    <source>
        <dbReference type="EMBL" id="MPM97366.1"/>
    </source>
</evidence>
<gene>
    <name evidence="3" type="ORF">SDC9_144539</name>
</gene>
<evidence type="ECO:0000256" key="1">
    <source>
        <dbReference type="ARBA" id="ARBA00022801"/>
    </source>
</evidence>
<feature type="domain" description="PPM-type phosphatase" evidence="2">
    <location>
        <begin position="54"/>
        <end position="284"/>
    </location>
</feature>
<comment type="caution">
    <text evidence="3">The sequence shown here is derived from an EMBL/GenBank/DDBJ whole genome shotgun (WGS) entry which is preliminary data.</text>
</comment>
<organism evidence="3">
    <name type="scientific">bioreactor metagenome</name>
    <dbReference type="NCBI Taxonomy" id="1076179"/>
    <lineage>
        <taxon>unclassified sequences</taxon>
        <taxon>metagenomes</taxon>
        <taxon>ecological metagenomes</taxon>
    </lineage>
</organism>
<keyword evidence="1" id="KW-0378">Hydrolase</keyword>
<proteinExistence type="predicted"/>
<dbReference type="InterPro" id="IPR001932">
    <property type="entry name" value="PPM-type_phosphatase-like_dom"/>
</dbReference>
<reference evidence="3" key="1">
    <citation type="submission" date="2019-08" db="EMBL/GenBank/DDBJ databases">
        <authorList>
            <person name="Kucharzyk K."/>
            <person name="Murdoch R.W."/>
            <person name="Higgins S."/>
            <person name="Loffler F."/>
        </authorList>
    </citation>
    <scope>NUCLEOTIDE SEQUENCE</scope>
</reference>